<evidence type="ECO:0000313" key="4">
    <source>
        <dbReference type="Proteomes" id="UP000073492"/>
    </source>
</evidence>
<dbReference type="InterPro" id="IPR012349">
    <property type="entry name" value="Split_barrel_FMN-bd"/>
</dbReference>
<keyword evidence="4" id="KW-1185">Reference proteome</keyword>
<evidence type="ECO:0000259" key="2">
    <source>
        <dbReference type="Pfam" id="PF12766"/>
    </source>
</evidence>
<gene>
    <name evidence="3" type="ORF">AC579_1865</name>
</gene>
<dbReference type="PANTHER" id="PTHR28243">
    <property type="entry name" value="AGL049CP"/>
    <property type="match status" value="1"/>
</dbReference>
<organism evidence="3 4">
    <name type="scientific">Pseudocercospora musae</name>
    <dbReference type="NCBI Taxonomy" id="113226"/>
    <lineage>
        <taxon>Eukaryota</taxon>
        <taxon>Fungi</taxon>
        <taxon>Dikarya</taxon>
        <taxon>Ascomycota</taxon>
        <taxon>Pezizomycotina</taxon>
        <taxon>Dothideomycetes</taxon>
        <taxon>Dothideomycetidae</taxon>
        <taxon>Mycosphaerellales</taxon>
        <taxon>Mycosphaerellaceae</taxon>
        <taxon>Pseudocercospora</taxon>
    </lineage>
</organism>
<evidence type="ECO:0000313" key="3">
    <source>
        <dbReference type="EMBL" id="KXT12072.1"/>
    </source>
</evidence>
<proteinExistence type="predicted"/>
<dbReference type="PANTHER" id="PTHR28243:SF1">
    <property type="entry name" value="PYRIDOXAMINE 5'-PHOSPHATE OXIDASE ALR4036 FAMILY FMN-BINDING DOMAIN-CONTAINING PROTEIN"/>
    <property type="match status" value="1"/>
</dbReference>
<dbReference type="EMBL" id="LFZO01000166">
    <property type="protein sequence ID" value="KXT12072.1"/>
    <property type="molecule type" value="Genomic_DNA"/>
</dbReference>
<protein>
    <recommendedName>
        <fullName evidence="2">Pyridoxamine 5'-phosphate oxidase Alr4036 family FMN-binding domain-containing protein</fullName>
    </recommendedName>
</protein>
<dbReference type="Pfam" id="PF12766">
    <property type="entry name" value="Pyridox_oxase_2"/>
    <property type="match status" value="1"/>
</dbReference>
<dbReference type="Gene3D" id="2.30.110.10">
    <property type="entry name" value="Electron Transport, Fmn-binding Protein, Chain A"/>
    <property type="match status" value="1"/>
</dbReference>
<evidence type="ECO:0000256" key="1">
    <source>
        <dbReference type="SAM" id="MobiDB-lite"/>
    </source>
</evidence>
<reference evidence="3 4" key="1">
    <citation type="submission" date="2015-07" db="EMBL/GenBank/DDBJ databases">
        <title>Comparative genomics of the Sigatoka disease complex on banana suggests a link between parallel evolutionary changes in Pseudocercospora fijiensis and Pseudocercospora eumusae and increased virulence on the banana host.</title>
        <authorList>
            <person name="Chang T.-C."/>
            <person name="Salvucci A."/>
            <person name="Crous P.W."/>
            <person name="Stergiopoulos I."/>
        </authorList>
    </citation>
    <scope>NUCLEOTIDE SEQUENCE [LARGE SCALE GENOMIC DNA]</scope>
    <source>
        <strain evidence="3 4">CBS 116634</strain>
    </source>
</reference>
<sequence>MDHELNITLTLGPFHFKISHKNHITPSLHDGTRNHHHHHHTKLHRKTSSLQTAATIASHASYAASRVSSRLSQHLRTLSLQSSRAMATTSSTNMPIEAPWKKQFQEHLSKMESPEFVFSSLHPAEKGSPVPYVPRARYCIHRAFWAELPENKHNTAPMNARNYASDMPTFTTDVRMSKTFEIFNTSPGHADRDSLIQGSGGGGPCEAVYWVKESMVQWRFKGDAFVIAPDIEGEGEESSGVRTVKSELGKRMRILKEDGIEEWSWKRELTGHFGNISPGMRGEFLRNIFPCGCLYLRGWAICWITKACRTVTSTTSLVAKDAFAAIFSKLRMSVQGRNASAQKRHTPLWLGSNAYHHRRPVCTPRPGCTGRPASHG</sequence>
<feature type="domain" description="Pyridoxamine 5'-phosphate oxidase Alr4036 family FMN-binding" evidence="2">
    <location>
        <begin position="98"/>
        <end position="227"/>
    </location>
</feature>
<name>A0A139IBW5_9PEZI</name>
<dbReference type="InterPro" id="IPR024624">
    <property type="entry name" value="Pyridox_Oxase_Alr4036_FMN-bd"/>
</dbReference>
<dbReference type="OrthoDB" id="5394411at2759"/>
<dbReference type="GO" id="GO:0010181">
    <property type="term" value="F:FMN binding"/>
    <property type="evidence" value="ECO:0007669"/>
    <property type="project" value="InterPro"/>
</dbReference>
<dbReference type="Proteomes" id="UP000073492">
    <property type="component" value="Unassembled WGS sequence"/>
</dbReference>
<dbReference type="AlphaFoldDB" id="A0A139IBW5"/>
<accession>A0A139IBW5</accession>
<feature type="region of interest" description="Disordered" evidence="1">
    <location>
        <begin position="29"/>
        <end position="48"/>
    </location>
</feature>
<feature type="compositionally biased region" description="Basic residues" evidence="1">
    <location>
        <begin position="34"/>
        <end position="47"/>
    </location>
</feature>
<comment type="caution">
    <text evidence="3">The sequence shown here is derived from an EMBL/GenBank/DDBJ whole genome shotgun (WGS) entry which is preliminary data.</text>
</comment>